<evidence type="ECO:0000259" key="1">
    <source>
        <dbReference type="Pfam" id="PF09983"/>
    </source>
</evidence>
<organism evidence="2 3">
    <name type="scientific">Arenimonas composti TR7-09 = DSM 18010</name>
    <dbReference type="NCBI Taxonomy" id="1121013"/>
    <lineage>
        <taxon>Bacteria</taxon>
        <taxon>Pseudomonadati</taxon>
        <taxon>Pseudomonadota</taxon>
        <taxon>Gammaproteobacteria</taxon>
        <taxon>Lysobacterales</taxon>
        <taxon>Lysobacteraceae</taxon>
        <taxon>Arenimonas</taxon>
    </lineage>
</organism>
<comment type="caution">
    <text evidence="2">The sequence shown here is derived from an EMBL/GenBank/DDBJ whole genome shotgun (WGS) entry which is preliminary data.</text>
</comment>
<feature type="domain" description="Wadjet protein JetD C-terminal" evidence="1">
    <location>
        <begin position="235"/>
        <end position="388"/>
    </location>
</feature>
<proteinExistence type="predicted"/>
<sequence>MSGVDAVLRRLLRRAESARRRGDPRPVSMNMAKVEEYTGLRTLAALEHFHARIALAERMGALRAERDVNAGDGSRLVRLMVVDAAALAAAVGVELLEDRIAAAQALLVDWRDRFPVVEEVLSRWRDGGKVRGAGPEAAADLRDAAKAVAARREDHAYERVLRRESTRLFGDSKRLEKLTRWLELIATGELAAGPLPDVEVWAMLGLRREPQPFLVAGTGEADVAGMALPLVRPFIGLPVEQLRGLATGVRCVLSIENLASFHDAAQSADAGNVLLLYTGGMPSPAWRAAYRRVLAGIDPTARVFHWGDIDEGGFRIAATLAATAAEAGYGLRPWLMSPDQLPPAVRSDAATPNPAELERLCRWAARAGWEEVSTSLRRQPMLLEQEMLEPVLPAPDAS</sequence>
<keyword evidence="3" id="KW-1185">Reference proteome</keyword>
<evidence type="ECO:0000313" key="2">
    <source>
        <dbReference type="EMBL" id="KFN45307.1"/>
    </source>
</evidence>
<name>A0A091B168_9GAMM</name>
<dbReference type="eggNOG" id="COG1697">
    <property type="taxonomic scope" value="Bacteria"/>
</dbReference>
<accession>A0A091B168</accession>
<dbReference type="Proteomes" id="UP000029391">
    <property type="component" value="Unassembled WGS sequence"/>
</dbReference>
<gene>
    <name evidence="2" type="ORF">P873_02470</name>
</gene>
<dbReference type="OrthoDB" id="186173at2"/>
<dbReference type="AlphaFoldDB" id="A0A091B168"/>
<dbReference type="Pfam" id="PF09983">
    <property type="entry name" value="JetD_C"/>
    <property type="match status" value="1"/>
</dbReference>
<dbReference type="EMBL" id="AWXU01000095">
    <property type="protein sequence ID" value="KFN45307.1"/>
    <property type="molecule type" value="Genomic_DNA"/>
</dbReference>
<dbReference type="InterPro" id="IPR024534">
    <property type="entry name" value="JetD_C"/>
</dbReference>
<reference evidence="2 3" key="1">
    <citation type="submission" date="2013-09" db="EMBL/GenBank/DDBJ databases">
        <title>Genome sequencing of Arenimonas composti.</title>
        <authorList>
            <person name="Chen F."/>
            <person name="Wang G."/>
        </authorList>
    </citation>
    <scope>NUCLEOTIDE SEQUENCE [LARGE SCALE GENOMIC DNA]</scope>
    <source>
        <strain evidence="2 3">TR7-09</strain>
    </source>
</reference>
<dbReference type="STRING" id="1121013.GCA_000426365_00649"/>
<protein>
    <recommendedName>
        <fullName evidence="1">Wadjet protein JetD C-terminal domain-containing protein</fullName>
    </recommendedName>
</protein>
<evidence type="ECO:0000313" key="3">
    <source>
        <dbReference type="Proteomes" id="UP000029391"/>
    </source>
</evidence>